<evidence type="ECO:0000256" key="3">
    <source>
        <dbReference type="ARBA" id="ARBA00022737"/>
    </source>
</evidence>
<feature type="compositionally biased region" description="Low complexity" evidence="6">
    <location>
        <begin position="1028"/>
        <end position="1058"/>
    </location>
</feature>
<sequence>MKVSIFFALLIVVLIPGQAPAASTSNPSSSQQPFLASHIISEHGMIAQEHFPSSNNNSSMLSSNPTRGRMIMRTKRNAMLRSGEFPCYAPGFYPKPGSCTQFVRCVDFHNTGRHYTVFTFSCGPGTVFDERIIGCNHPWAVPGLNCAPHELAALGMTPKGGGHQQQQQQPQRRTHPQQQAPSGTRRAQQPKGYNNNKRPQPAPAGRRGPPAQRRLQQPVPVRPQQPQRPVPGRSLGQAQVVGKKPAHPSRNAARPPAKAAPPKRPLPKATPRQGPPPPGKYPAQPRVAPKKPPPKATPRQGPAQGKYPAQPQVAPKRPPPPGPAPGKSPAQPQVAPKRPPPKSTPLQGPAPGKPPAQPRVAPKKPPAKATPVKPKAAPKAAAAPQKAKKTPAQPRQPQPKPAAKKSPRPITPTSGKKPAPAVAPAGKKKPNGKPKPAQQQKKKPAPKASPPVSRAQLGKPKPKPQAPKPVSKQVPQRLEPPHGETGGTPGNMNIKPHITCTAPGFYPNPGSCTKFYRCVDWNNDGSNFGFFQFTCGPGTMFNDELDTCTHPTSDAMTACPASEMDSLFPQPEPEPSISSSGAGGGTSAGVAPVEPVASDTPVEIPDEQSTEGNIIPVVETSPTPVPTIILSTETYATEPAYGPGEEVGIPPGQQPAPLSTEGNVTVEYPLPCEEPGVYPVPGTEGNVTVEYPLPCEEPGVYPVPGSCNKFYHCSFDSGNAPVVAAFECPPGEAFDQAGLSCTGHTDNLNTNKCPYDELETIFGDDPAQGVTQEAQLGDTGTTEPPLVHTEAPSWSADEQQVAPSDVPVEQPWSSGQETPIAEPVHQPQQQQPCQSAGGKPVCSQEGFFPYPASFDCPAGTMFDDSLDVCNHLWAVTCPKEECAEEQAVPPSDSATVDCAQPVTDATLCKYPGFFRTPGTCNKFYRCWSVGSSYQIAHFDCPAGTVFDENLSVCNHIWAVSCNEQTVHQEVCSGVPQQISGFPDDSISAPLEPSPVEPEIPTQAPVVPSSPATEATPLPQASDDPSVTASEPAEISPTESSAPASEATETTDSATASEPQSTEENATDSSASEAPSESSPASEETSETAADDTSATPESTSEVPSSSEPSSSDATSETSSTEESSPVSEATDTPSSTASPLELNCESEGYFPVEGSCKKFYRCVDLTGEGKEFKPFIFVCGPKTAYDPNLNVCVHPETLQPPQECPEDGIAVQPDPSTGMADELEAGVAPPVECTEEGFFRNPAQCNEFYRCVNTNSAFSAYSFTCGPGTVFDDTLDVCVREEDVQPPCGSESSTPVSSSGSDQATSEASSTESSQASSEASSEDQTSEQSSVPTDVTEASSEATSDSSSPATESSSPSSIDASESDATSDSSSPATEASSPSSSDTSESDATSDASSPATEASSPSSSDTSESDATSDTSSPATEASSPSSKSDASSPATEASSPSSESDASSPVTEASSPSSDTSESDATSDSSSPPTEASSPSSSETSESDATSDQSSSPTEASSPLSSEPTESDATSDSSSLPTESSSPSSDTSESDATSDSSSSPTEASSPSSSEPTESDATSDSSSLPTESSSPSSDTSESDATSDSSSPATDASESTSVESSASTPATDSSDASSEPSSDETSEPSTTAQPMVMFSLKCGSGNKQQHPVHCNRFYECNFNGWDISLVVSQCDPDTVFDEENQECVPELDLRGGVKKNGCTIATGPPPAARRKRRNIESSDHAHGFIFNSFFITEGKPIYCNKPGLFSLEGDCNAFYRCQNHSNAVVEIQEQLYPRGEIWRCPEGTSFHEEVQQCMKPQVPSCVDDNKLSLVYIEYNPTELQNAPVAHWANFQS</sequence>
<evidence type="ECO:0000259" key="8">
    <source>
        <dbReference type="PROSITE" id="PS50940"/>
    </source>
</evidence>
<protein>
    <recommendedName>
        <fullName evidence="8">Chitin-binding type-2 domain-containing protein</fullName>
    </recommendedName>
</protein>
<name>A0A7R9BJI9_9CRUS</name>
<feature type="compositionally biased region" description="Pro residues" evidence="6">
    <location>
        <begin position="316"/>
        <end position="326"/>
    </location>
</feature>
<feature type="compositionally biased region" description="Low complexity" evidence="6">
    <location>
        <begin position="164"/>
        <end position="179"/>
    </location>
</feature>
<feature type="compositionally biased region" description="Low complexity" evidence="6">
    <location>
        <begin position="1327"/>
        <end position="1513"/>
    </location>
</feature>
<feature type="region of interest" description="Disordered" evidence="6">
    <location>
        <begin position="155"/>
        <end position="492"/>
    </location>
</feature>
<dbReference type="PROSITE" id="PS50940">
    <property type="entry name" value="CHIT_BIND_II"/>
    <property type="match status" value="8"/>
</dbReference>
<dbReference type="Proteomes" id="UP000678499">
    <property type="component" value="Unassembled WGS sequence"/>
</dbReference>
<evidence type="ECO:0000256" key="1">
    <source>
        <dbReference type="ARBA" id="ARBA00022669"/>
    </source>
</evidence>
<keyword evidence="10" id="KW-1185">Reference proteome</keyword>
<feature type="compositionally biased region" description="Low complexity" evidence="6">
    <location>
        <begin position="1066"/>
        <end position="1082"/>
    </location>
</feature>
<feature type="compositionally biased region" description="Low complexity" evidence="6">
    <location>
        <begin position="1090"/>
        <end position="1130"/>
    </location>
</feature>
<feature type="signal peptide" evidence="7">
    <location>
        <begin position="1"/>
        <end position="21"/>
    </location>
</feature>
<feature type="domain" description="Chitin-binding type-2" evidence="8">
    <location>
        <begin position="692"/>
        <end position="755"/>
    </location>
</feature>
<evidence type="ECO:0000313" key="9">
    <source>
        <dbReference type="EMBL" id="CAD7275756.1"/>
    </source>
</evidence>
<dbReference type="PANTHER" id="PTHR23301:SF0">
    <property type="entry name" value="CHITIN-BINDING TYPE-2 DOMAIN-CONTAINING PROTEIN-RELATED"/>
    <property type="match status" value="1"/>
</dbReference>
<dbReference type="SUPFAM" id="SSF57625">
    <property type="entry name" value="Invertebrate chitin-binding proteins"/>
    <property type="match status" value="8"/>
</dbReference>
<evidence type="ECO:0000256" key="2">
    <source>
        <dbReference type="ARBA" id="ARBA00022729"/>
    </source>
</evidence>
<dbReference type="InterPro" id="IPR002557">
    <property type="entry name" value="Chitin-bd_dom"/>
</dbReference>
<feature type="region of interest" description="Disordered" evidence="6">
    <location>
        <begin position="982"/>
        <end position="1140"/>
    </location>
</feature>
<keyword evidence="2 7" id="KW-0732">Signal</keyword>
<organism evidence="9">
    <name type="scientific">Notodromas monacha</name>
    <dbReference type="NCBI Taxonomy" id="399045"/>
    <lineage>
        <taxon>Eukaryota</taxon>
        <taxon>Metazoa</taxon>
        <taxon>Ecdysozoa</taxon>
        <taxon>Arthropoda</taxon>
        <taxon>Crustacea</taxon>
        <taxon>Oligostraca</taxon>
        <taxon>Ostracoda</taxon>
        <taxon>Podocopa</taxon>
        <taxon>Podocopida</taxon>
        <taxon>Cypridocopina</taxon>
        <taxon>Cypridoidea</taxon>
        <taxon>Cyprididae</taxon>
        <taxon>Notodromas</taxon>
    </lineage>
</organism>
<evidence type="ECO:0000256" key="4">
    <source>
        <dbReference type="ARBA" id="ARBA00023157"/>
    </source>
</evidence>
<keyword evidence="4" id="KW-1015">Disulfide bond</keyword>
<keyword evidence="5" id="KW-0325">Glycoprotein</keyword>
<feature type="domain" description="Chitin-binding type-2" evidence="8">
    <location>
        <begin position="497"/>
        <end position="561"/>
    </location>
</feature>
<reference evidence="9" key="1">
    <citation type="submission" date="2020-11" db="EMBL/GenBank/DDBJ databases">
        <authorList>
            <person name="Tran Van P."/>
        </authorList>
    </citation>
    <scope>NUCLEOTIDE SEQUENCE</scope>
</reference>
<feature type="compositionally biased region" description="Low complexity" evidence="6">
    <location>
        <begin position="367"/>
        <end position="393"/>
    </location>
</feature>
<feature type="compositionally biased region" description="Polar residues" evidence="6">
    <location>
        <begin position="180"/>
        <end position="197"/>
    </location>
</feature>
<dbReference type="InterPro" id="IPR051940">
    <property type="entry name" value="Chitin_bind-dev_reg"/>
</dbReference>
<feature type="domain" description="Chitin-binding type-2" evidence="8">
    <location>
        <begin position="1141"/>
        <end position="1206"/>
    </location>
</feature>
<dbReference type="SMART" id="SM00494">
    <property type="entry name" value="ChtBD2"/>
    <property type="match status" value="9"/>
</dbReference>
<feature type="chain" id="PRO_5036210081" description="Chitin-binding type-2 domain-containing protein" evidence="7">
    <location>
        <begin position="22"/>
        <end position="1839"/>
    </location>
</feature>
<dbReference type="PANTHER" id="PTHR23301">
    <property type="entry name" value="CHITIN BINDING PERITROPHIN-A"/>
    <property type="match status" value="1"/>
</dbReference>
<evidence type="ECO:0000256" key="5">
    <source>
        <dbReference type="ARBA" id="ARBA00023180"/>
    </source>
</evidence>
<dbReference type="GO" id="GO:0008061">
    <property type="term" value="F:chitin binding"/>
    <property type="evidence" value="ECO:0007669"/>
    <property type="project" value="UniProtKB-KW"/>
</dbReference>
<dbReference type="Gene3D" id="2.170.140.10">
    <property type="entry name" value="Chitin binding domain"/>
    <property type="match status" value="8"/>
</dbReference>
<feature type="region of interest" description="Disordered" evidence="6">
    <location>
        <begin position="775"/>
        <end position="837"/>
    </location>
</feature>
<feature type="compositionally biased region" description="Pro residues" evidence="6">
    <location>
        <begin position="220"/>
        <end position="229"/>
    </location>
</feature>
<feature type="domain" description="Chitin-binding type-2" evidence="8">
    <location>
        <begin position="1642"/>
        <end position="1707"/>
    </location>
</feature>
<feature type="region of interest" description="Disordered" evidence="6">
    <location>
        <begin position="563"/>
        <end position="593"/>
    </location>
</feature>
<feature type="domain" description="Chitin-binding type-2" evidence="8">
    <location>
        <begin position="905"/>
        <end position="963"/>
    </location>
</feature>
<evidence type="ECO:0000313" key="10">
    <source>
        <dbReference type="Proteomes" id="UP000678499"/>
    </source>
</evidence>
<keyword evidence="3" id="KW-0677">Repeat</keyword>
<feature type="domain" description="Chitin-binding type-2" evidence="8">
    <location>
        <begin position="1230"/>
        <end position="1290"/>
    </location>
</feature>
<dbReference type="Pfam" id="PF01607">
    <property type="entry name" value="CBM_14"/>
    <property type="match status" value="8"/>
</dbReference>
<feature type="domain" description="Chitin-binding type-2" evidence="8">
    <location>
        <begin position="84"/>
        <end position="148"/>
    </location>
</feature>
<accession>A0A7R9BJI9</accession>
<feature type="compositionally biased region" description="Low complexity" evidence="6">
    <location>
        <begin position="415"/>
        <end position="425"/>
    </location>
</feature>
<evidence type="ECO:0000256" key="6">
    <source>
        <dbReference type="SAM" id="MobiDB-lite"/>
    </source>
</evidence>
<feature type="domain" description="Chitin-binding type-2" evidence="8">
    <location>
        <begin position="1743"/>
        <end position="1810"/>
    </location>
</feature>
<feature type="region of interest" description="Disordered" evidence="6">
    <location>
        <begin position="1283"/>
        <end position="1635"/>
    </location>
</feature>
<feature type="compositionally biased region" description="Low complexity" evidence="6">
    <location>
        <begin position="1290"/>
        <end position="1320"/>
    </location>
</feature>
<feature type="compositionally biased region" description="Low complexity" evidence="6">
    <location>
        <begin position="1519"/>
        <end position="1623"/>
    </location>
</feature>
<dbReference type="OrthoDB" id="6020543at2759"/>
<dbReference type="EMBL" id="CAJPEX010000476">
    <property type="protein sequence ID" value="CAG0915908.1"/>
    <property type="molecule type" value="Genomic_DNA"/>
</dbReference>
<proteinExistence type="predicted"/>
<gene>
    <name evidence="9" type="ORF">NMOB1V02_LOCUS3545</name>
</gene>
<dbReference type="GO" id="GO:0005576">
    <property type="term" value="C:extracellular region"/>
    <property type="evidence" value="ECO:0007669"/>
    <property type="project" value="InterPro"/>
</dbReference>
<keyword evidence="1" id="KW-0147">Chitin-binding</keyword>
<dbReference type="EMBL" id="OA882513">
    <property type="protein sequence ID" value="CAD7275756.1"/>
    <property type="molecule type" value="Genomic_DNA"/>
</dbReference>
<feature type="compositionally biased region" description="Low complexity" evidence="6">
    <location>
        <begin position="203"/>
        <end position="219"/>
    </location>
</feature>
<evidence type="ECO:0000256" key="7">
    <source>
        <dbReference type="SAM" id="SignalP"/>
    </source>
</evidence>
<dbReference type="InterPro" id="IPR036508">
    <property type="entry name" value="Chitin-bd_dom_sf"/>
</dbReference>